<dbReference type="SUPFAM" id="SSF50978">
    <property type="entry name" value="WD40 repeat-like"/>
    <property type="match status" value="1"/>
</dbReference>
<dbReference type="InterPro" id="IPR036322">
    <property type="entry name" value="WD40_repeat_dom_sf"/>
</dbReference>
<dbReference type="PANTHER" id="PTHR13211:SF0">
    <property type="entry name" value="TELOMERASE CAJAL BODY PROTEIN 1"/>
    <property type="match status" value="1"/>
</dbReference>
<name>A0A6A6V4L0_9PLEO</name>
<accession>A0A6A6V4L0</accession>
<evidence type="ECO:0000256" key="1">
    <source>
        <dbReference type="SAM" id="MobiDB-lite"/>
    </source>
</evidence>
<evidence type="ECO:0000313" key="3">
    <source>
        <dbReference type="Proteomes" id="UP000799440"/>
    </source>
</evidence>
<dbReference type="PANTHER" id="PTHR13211">
    <property type="entry name" value="TELOMERASE CAJAL BODY PROTEIN 1"/>
    <property type="match status" value="1"/>
</dbReference>
<sequence>MDLKTRLLANTTIPPSDPNTPPLRSDTQTSAVHETQLSPDGTCILSSTHSRALSLYIIPRTILTSPSPLPLSPYSLLAGPEPIWSFAVAPYFNLSDPTTSHILLSRRDSYITLYNPLSPTPTTPLSTYPLINPLHEALLPPTSLTYAPSGTHFLAGTDSLISLFSITHPSSPPLSQLRTTPSKGKYRRSASGYKGVITSLSLSPDSSDDHSILAAGTRSRWVALYDCFRLGSGGAQSEIVAVDLNTGAGKRGRGRGGNGVTGVKWSPCAKYLYIAERGSDVVSIYDVRNFRHGLGWCMGRKADTNQKLGIDVFGYGGGGLWVGGSGGGGQHEVWAGGSDGMLRYWRNPHWKEGGIEPDGEVEVGRRAVTGVAVHPCGAFAVVGTGGIEEQEEESESDSDEDVMDSETEGARTICTETVKAEEEEADHKCHRRMPRRVGGVDILGLGSKE</sequence>
<dbReference type="EMBL" id="MU006582">
    <property type="protein sequence ID" value="KAF2745498.1"/>
    <property type="molecule type" value="Genomic_DNA"/>
</dbReference>
<evidence type="ECO:0000313" key="2">
    <source>
        <dbReference type="EMBL" id="KAF2745498.1"/>
    </source>
</evidence>
<dbReference type="InterPro" id="IPR015943">
    <property type="entry name" value="WD40/YVTN_repeat-like_dom_sf"/>
</dbReference>
<organism evidence="2 3">
    <name type="scientific">Sporormia fimetaria CBS 119925</name>
    <dbReference type="NCBI Taxonomy" id="1340428"/>
    <lineage>
        <taxon>Eukaryota</taxon>
        <taxon>Fungi</taxon>
        <taxon>Dikarya</taxon>
        <taxon>Ascomycota</taxon>
        <taxon>Pezizomycotina</taxon>
        <taxon>Dothideomycetes</taxon>
        <taxon>Pleosporomycetidae</taxon>
        <taxon>Pleosporales</taxon>
        <taxon>Sporormiaceae</taxon>
        <taxon>Sporormia</taxon>
    </lineage>
</organism>
<dbReference type="Gene3D" id="2.130.10.10">
    <property type="entry name" value="YVTN repeat-like/Quinoprotein amine dehydrogenase"/>
    <property type="match status" value="1"/>
</dbReference>
<protein>
    <recommendedName>
        <fullName evidence="4">WD40 repeat-like protein</fullName>
    </recommendedName>
</protein>
<proteinExistence type="predicted"/>
<reference evidence="2" key="1">
    <citation type="journal article" date="2020" name="Stud. Mycol.">
        <title>101 Dothideomycetes genomes: a test case for predicting lifestyles and emergence of pathogens.</title>
        <authorList>
            <person name="Haridas S."/>
            <person name="Albert R."/>
            <person name="Binder M."/>
            <person name="Bloem J."/>
            <person name="Labutti K."/>
            <person name="Salamov A."/>
            <person name="Andreopoulos B."/>
            <person name="Baker S."/>
            <person name="Barry K."/>
            <person name="Bills G."/>
            <person name="Bluhm B."/>
            <person name="Cannon C."/>
            <person name="Castanera R."/>
            <person name="Culley D."/>
            <person name="Daum C."/>
            <person name="Ezra D."/>
            <person name="Gonzalez J."/>
            <person name="Henrissat B."/>
            <person name="Kuo A."/>
            <person name="Liang C."/>
            <person name="Lipzen A."/>
            <person name="Lutzoni F."/>
            <person name="Magnuson J."/>
            <person name="Mondo S."/>
            <person name="Nolan M."/>
            <person name="Ohm R."/>
            <person name="Pangilinan J."/>
            <person name="Park H.-J."/>
            <person name="Ramirez L."/>
            <person name="Alfaro M."/>
            <person name="Sun H."/>
            <person name="Tritt A."/>
            <person name="Yoshinaga Y."/>
            <person name="Zwiers L.-H."/>
            <person name="Turgeon B."/>
            <person name="Goodwin S."/>
            <person name="Spatafora J."/>
            <person name="Crous P."/>
            <person name="Grigoriev I."/>
        </authorList>
    </citation>
    <scope>NUCLEOTIDE SEQUENCE</scope>
    <source>
        <strain evidence="2">CBS 119925</strain>
    </source>
</reference>
<dbReference type="InterPro" id="IPR051150">
    <property type="entry name" value="SWT21/TCAB1_mRNA_Telomere"/>
</dbReference>
<feature type="region of interest" description="Disordered" evidence="1">
    <location>
        <begin position="384"/>
        <end position="416"/>
    </location>
</feature>
<feature type="region of interest" description="Disordered" evidence="1">
    <location>
        <begin position="1"/>
        <end position="29"/>
    </location>
</feature>
<dbReference type="AlphaFoldDB" id="A0A6A6V4L0"/>
<keyword evidence="3" id="KW-1185">Reference proteome</keyword>
<dbReference type="OrthoDB" id="239865at2759"/>
<gene>
    <name evidence="2" type="ORF">M011DRAFT_469553</name>
</gene>
<evidence type="ECO:0008006" key="4">
    <source>
        <dbReference type="Google" id="ProtNLM"/>
    </source>
</evidence>
<dbReference type="Proteomes" id="UP000799440">
    <property type="component" value="Unassembled WGS sequence"/>
</dbReference>
<feature type="compositionally biased region" description="Acidic residues" evidence="1">
    <location>
        <begin position="388"/>
        <end position="407"/>
    </location>
</feature>